<sequence length="106" mass="12892">MSAHYRFRARYYITFVYYIIYIVIRLFFLDRTPAHFERRLEGGILCRYFIFHVADSDKSPRRRRYRVYTNNYNTPSVNTLTTNTILVPHHYCCSDSPDKSTTRVYE</sequence>
<gene>
    <name evidence="2" type="ORF">g.177871</name>
</gene>
<name>A0A2S2N7I5_SCHGA</name>
<keyword evidence="1" id="KW-0472">Membrane</keyword>
<keyword evidence="1" id="KW-1133">Transmembrane helix</keyword>
<accession>A0A2S2N7I5</accession>
<evidence type="ECO:0000313" key="2">
    <source>
        <dbReference type="EMBL" id="MBY12746.1"/>
    </source>
</evidence>
<dbReference type="AlphaFoldDB" id="A0A2S2N7I5"/>
<feature type="transmembrane region" description="Helical" evidence="1">
    <location>
        <begin position="12"/>
        <end position="29"/>
    </location>
</feature>
<reference evidence="2" key="1">
    <citation type="submission" date="2018-04" db="EMBL/GenBank/DDBJ databases">
        <title>Transcriptome of Schizaphis graminum biotype I.</title>
        <authorList>
            <person name="Scully E.D."/>
            <person name="Geib S.M."/>
            <person name="Palmer N.A."/>
            <person name="Koch K."/>
            <person name="Bradshaw J."/>
            <person name="Heng-Moss T."/>
            <person name="Sarath G."/>
        </authorList>
    </citation>
    <scope>NUCLEOTIDE SEQUENCE</scope>
</reference>
<protein>
    <submittedName>
        <fullName evidence="2">Uncharacterized protein</fullName>
    </submittedName>
</protein>
<dbReference type="EMBL" id="GGMR01000127">
    <property type="protein sequence ID" value="MBY12746.1"/>
    <property type="molecule type" value="Transcribed_RNA"/>
</dbReference>
<proteinExistence type="predicted"/>
<keyword evidence="1" id="KW-0812">Transmembrane</keyword>
<evidence type="ECO:0000256" key="1">
    <source>
        <dbReference type="SAM" id="Phobius"/>
    </source>
</evidence>
<organism evidence="2">
    <name type="scientific">Schizaphis graminum</name>
    <name type="common">Green bug aphid</name>
    <dbReference type="NCBI Taxonomy" id="13262"/>
    <lineage>
        <taxon>Eukaryota</taxon>
        <taxon>Metazoa</taxon>
        <taxon>Ecdysozoa</taxon>
        <taxon>Arthropoda</taxon>
        <taxon>Hexapoda</taxon>
        <taxon>Insecta</taxon>
        <taxon>Pterygota</taxon>
        <taxon>Neoptera</taxon>
        <taxon>Paraneoptera</taxon>
        <taxon>Hemiptera</taxon>
        <taxon>Sternorrhyncha</taxon>
        <taxon>Aphidomorpha</taxon>
        <taxon>Aphidoidea</taxon>
        <taxon>Aphididae</taxon>
        <taxon>Aphidini</taxon>
        <taxon>Schizaphis</taxon>
    </lineage>
</organism>